<dbReference type="EMBL" id="KZ452313">
    <property type="protein sequence ID" value="PKA48591.1"/>
    <property type="molecule type" value="Genomic_DNA"/>
</dbReference>
<reference evidence="2 3" key="1">
    <citation type="journal article" date="2017" name="Nature">
        <title>The Apostasia genome and the evolution of orchids.</title>
        <authorList>
            <person name="Zhang G.Q."/>
            <person name="Liu K.W."/>
            <person name="Li Z."/>
            <person name="Lohaus R."/>
            <person name="Hsiao Y.Y."/>
            <person name="Niu S.C."/>
            <person name="Wang J.Y."/>
            <person name="Lin Y.C."/>
            <person name="Xu Q."/>
            <person name="Chen L.J."/>
            <person name="Yoshida K."/>
            <person name="Fujiwara S."/>
            <person name="Wang Z.W."/>
            <person name="Zhang Y.Q."/>
            <person name="Mitsuda N."/>
            <person name="Wang M."/>
            <person name="Liu G.H."/>
            <person name="Pecoraro L."/>
            <person name="Huang H.X."/>
            <person name="Xiao X.J."/>
            <person name="Lin M."/>
            <person name="Wu X.Y."/>
            <person name="Wu W.L."/>
            <person name="Chen Y.Y."/>
            <person name="Chang S.B."/>
            <person name="Sakamoto S."/>
            <person name="Ohme-Takagi M."/>
            <person name="Yagi M."/>
            <person name="Zeng S.J."/>
            <person name="Shen C.Y."/>
            <person name="Yeh C.M."/>
            <person name="Luo Y.B."/>
            <person name="Tsai W.C."/>
            <person name="Van de Peer Y."/>
            <person name="Liu Z.J."/>
        </authorList>
    </citation>
    <scope>NUCLEOTIDE SEQUENCE [LARGE SCALE GENOMIC DNA]</scope>
    <source>
        <strain evidence="3">cv. Shenzhen</strain>
        <tissue evidence="2">Stem</tissue>
    </source>
</reference>
<evidence type="ECO:0000256" key="1">
    <source>
        <dbReference type="SAM" id="MobiDB-lite"/>
    </source>
</evidence>
<organism evidence="2 3">
    <name type="scientific">Apostasia shenzhenica</name>
    <dbReference type="NCBI Taxonomy" id="1088818"/>
    <lineage>
        <taxon>Eukaryota</taxon>
        <taxon>Viridiplantae</taxon>
        <taxon>Streptophyta</taxon>
        <taxon>Embryophyta</taxon>
        <taxon>Tracheophyta</taxon>
        <taxon>Spermatophyta</taxon>
        <taxon>Magnoliopsida</taxon>
        <taxon>Liliopsida</taxon>
        <taxon>Asparagales</taxon>
        <taxon>Orchidaceae</taxon>
        <taxon>Apostasioideae</taxon>
        <taxon>Apostasia</taxon>
    </lineage>
</organism>
<proteinExistence type="predicted"/>
<keyword evidence="3" id="KW-1185">Reference proteome</keyword>
<feature type="region of interest" description="Disordered" evidence="1">
    <location>
        <begin position="363"/>
        <end position="382"/>
    </location>
</feature>
<dbReference type="OrthoDB" id="1898655at2759"/>
<name>A0A2H9ZZ68_9ASPA</name>
<dbReference type="Pfam" id="PF12043">
    <property type="entry name" value="DUF3527"/>
    <property type="match status" value="2"/>
</dbReference>
<dbReference type="AlphaFoldDB" id="A0A2H9ZZ68"/>
<dbReference type="PANTHER" id="PTHR31390">
    <property type="entry name" value="EXPRESSED PROTEIN"/>
    <property type="match status" value="1"/>
</dbReference>
<gene>
    <name evidence="2" type="ORF">AXF42_Ash017490</name>
</gene>
<sequence length="783" mass="87071">MQSHLHTEAAEDVESSNLNFNTPVKMVSLQQKPFKICKEKLTTPRARSAAFVDEVKALKYRKPGKIASDNSTLRASPLSAGNCQKPWPSRKGAEAEELVKYMSRVPGYLQCVEREENVQEKALNFGVINWRRLQSWKGINMMDKKEVVSLSINQEEPFLCSARRSSISPTEDQRTRVVEDNSRCFHGLSSLKTSQLSSIKPHQECRSSMQGGVGSLVEEEKIESCQKQSCTDNKCLSDERLERNYMEVGGAQGHLRDSFLRANTLSAIHDNKKAAEASVALLTTKGMTATKSEAKREEGNQINRSLKYFVRNITEKSSHKEVEGFTGRQKQHLPDLPSDCGLKWINASSSTRVGSLAHLTKEPGNSGCLNDRERSNTRGSRSPLRRILDPLLKIKYHNNSEISASARVPHLHDRCKNKRRIATGKIATSLNAMPGSSDDSICSSCSQLSSNPQNVLQDESSDLPLKQALLKLAWKNRQPLFMFSANDNSLLVATIRTSSSNRDNFCGIYTIYKAQESSKKKAGAWIGPSRNRKPNLLYDVVGSLHISCHKLCYHDSKNFTVIKKFVLVGGELSLSNGVNSAFSNELAAVIVKTPFEKFDLCNSECENLDSLQVEHYSEVSGMSNVIAILPSGIHGSSDTGKPTALIERWKSGGSCDCGGWDEGCRLTILSDRWHEINNAKKFGCIELFAEGDKSKHSFSILAFKEGLDTVDFRSSISTMQAFVISIATLDCRNSINTIKHPIQRKSLKEYLFDKYPRINLMRTDGGPTSYLPHHPPLSPVGRA</sequence>
<accession>A0A2H9ZZ68</accession>
<protein>
    <submittedName>
        <fullName evidence="2">Uncharacterized protein</fullName>
    </submittedName>
</protein>
<evidence type="ECO:0000313" key="3">
    <source>
        <dbReference type="Proteomes" id="UP000236161"/>
    </source>
</evidence>
<dbReference type="InterPro" id="IPR021916">
    <property type="entry name" value="DUF3527"/>
</dbReference>
<dbReference type="PANTHER" id="PTHR31390:SF12">
    <property type="entry name" value="PUTATIVE (DUF3527)-RELATED"/>
    <property type="match status" value="1"/>
</dbReference>
<dbReference type="Proteomes" id="UP000236161">
    <property type="component" value="Unassembled WGS sequence"/>
</dbReference>
<dbReference type="STRING" id="1088818.A0A2H9ZZ68"/>
<evidence type="ECO:0000313" key="2">
    <source>
        <dbReference type="EMBL" id="PKA48591.1"/>
    </source>
</evidence>